<dbReference type="KEGG" id="vg:77937025"/>
<dbReference type="EMBL" id="MN103543">
    <property type="protein sequence ID" value="QEM42004.1"/>
    <property type="molecule type" value="Genomic_DNA"/>
</dbReference>
<dbReference type="GeneID" id="77937025"/>
<dbReference type="RefSeq" id="YP_010661015.1">
    <property type="nucleotide sequence ID" value="NC_070882.1"/>
</dbReference>
<proteinExistence type="predicted"/>
<protein>
    <submittedName>
        <fullName evidence="1">Uncharacterized protein</fullName>
    </submittedName>
</protein>
<evidence type="ECO:0000313" key="1">
    <source>
        <dbReference type="EMBL" id="QEM42004.1"/>
    </source>
</evidence>
<name>A0A5C1K9P2_9CAUD</name>
<sequence>MNNIELKHQLELAVELMGVDPAPLKIGIAGDRVDTATRCGIFNGKDPGREFSIGLGIVSRKQWLELTDDSLILNKPNKDPIVIPYDAIYELNIPLEYGEQAEKEGWMYYNLLGESMFMYLDTGKEEKLQLAKVEA</sequence>
<reference evidence="1 2" key="1">
    <citation type="submission" date="2019-06" db="EMBL/GenBank/DDBJ databases">
        <title>A distant relative of Phikzvirus genus phages from a therapeutic phage collection.</title>
        <authorList>
            <person name="Hejnowicz M.S."/>
            <person name="Dabrowski K."/>
            <person name="Gawor J."/>
            <person name="Weber-Dabrowska B."/>
            <person name="Gromadka R."/>
            <person name="Lobocka M.B."/>
        </authorList>
    </citation>
    <scope>NUCLEOTIDE SEQUENCE [LARGE SCALE GENOMIC DNA]</scope>
</reference>
<keyword evidence="2" id="KW-1185">Reference proteome</keyword>
<evidence type="ECO:0000313" key="2">
    <source>
        <dbReference type="Proteomes" id="UP000322144"/>
    </source>
</evidence>
<accession>A0A5C1K9P2</accession>
<organism evidence="1 2">
    <name type="scientific">Pseudomonas phage vB_PaeM_PS119XW</name>
    <dbReference type="NCBI Taxonomy" id="2601632"/>
    <lineage>
        <taxon>Viruses</taxon>
        <taxon>Duplodnaviria</taxon>
        <taxon>Heunggongvirae</taxon>
        <taxon>Uroviricota</taxon>
        <taxon>Caudoviricetes</taxon>
        <taxon>Chimalliviridae</taxon>
        <taxon>Pawinskivirus</taxon>
        <taxon>Pawinskivirus PS119XW</taxon>
    </lineage>
</organism>
<dbReference type="Proteomes" id="UP000322144">
    <property type="component" value="Segment"/>
</dbReference>